<accession>A0ACB8T8B6</accession>
<dbReference type="EMBL" id="MU277197">
    <property type="protein sequence ID" value="KAI0065023.1"/>
    <property type="molecule type" value="Genomic_DNA"/>
</dbReference>
<keyword evidence="2" id="KW-1185">Reference proteome</keyword>
<dbReference type="Proteomes" id="UP000814140">
    <property type="component" value="Unassembled WGS sequence"/>
</dbReference>
<name>A0ACB8T8B6_9AGAM</name>
<reference evidence="1" key="2">
    <citation type="journal article" date="2022" name="New Phytol.">
        <title>Evolutionary transition to the ectomycorrhizal habit in the genomes of a hyperdiverse lineage of mushroom-forming fungi.</title>
        <authorList>
            <person name="Looney B."/>
            <person name="Miyauchi S."/>
            <person name="Morin E."/>
            <person name="Drula E."/>
            <person name="Courty P.E."/>
            <person name="Kohler A."/>
            <person name="Kuo A."/>
            <person name="LaButti K."/>
            <person name="Pangilinan J."/>
            <person name="Lipzen A."/>
            <person name="Riley R."/>
            <person name="Andreopoulos W."/>
            <person name="He G."/>
            <person name="Johnson J."/>
            <person name="Nolan M."/>
            <person name="Tritt A."/>
            <person name="Barry K.W."/>
            <person name="Grigoriev I.V."/>
            <person name="Nagy L.G."/>
            <person name="Hibbett D."/>
            <person name="Henrissat B."/>
            <person name="Matheny P.B."/>
            <person name="Labbe J."/>
            <person name="Martin F.M."/>
        </authorList>
    </citation>
    <scope>NUCLEOTIDE SEQUENCE</scope>
    <source>
        <strain evidence="1">HHB10654</strain>
    </source>
</reference>
<comment type="caution">
    <text evidence="1">The sequence shown here is derived from an EMBL/GenBank/DDBJ whole genome shotgun (WGS) entry which is preliminary data.</text>
</comment>
<protein>
    <submittedName>
        <fullName evidence="1">Uncharacterized protein</fullName>
    </submittedName>
</protein>
<evidence type="ECO:0000313" key="1">
    <source>
        <dbReference type="EMBL" id="KAI0065023.1"/>
    </source>
</evidence>
<proteinExistence type="predicted"/>
<evidence type="ECO:0000313" key="2">
    <source>
        <dbReference type="Proteomes" id="UP000814140"/>
    </source>
</evidence>
<gene>
    <name evidence="1" type="ORF">BV25DRAFT_1914157</name>
</gene>
<sequence length="817" mass="87596">MPRGSTKKKSKRGKNDAPALEEEVNNAATAAPRRSKRQKGAAQDEETINMDVDARDEGAELQGSSLKDQQTGSKKSTARGSRKRANTSDLPPAAPPKKPKAVAKNTAPASEKTTRGKSKGKQRDSSEDSVVVVETFSQLQVEGEGSAAEEVDGENESDSEDATDKEMPHVVTVSEDSADASEYEEGDEKFGGSDDEDEGDKEGRAVAAKKSSSSQAKAKGAGGTRKEKNTEVQMSIAVPTFVQDSDEEQASERQKRVHHATSARPSHKRVTTVMSDTESGEDEGDEPRVLQPTLPKRTNATPAGESGTTLSHQTKDLDVIHWQIKGGKRRKQKAKQVRHKLLTYKFPLTAVSQSAHPERFVVWSVIRLKAPEPTQDDAGTSKPPGGTTSAKPAVPTAAQVVVPTATQVVVPTTTQSSAPAPTQSVDLSTQPTFPTAKVAPTTHSAAALQAAHSTSDPGASREAIGAAAQGVDAQADALLTDAMETAGPRDVKPDVNALTLESHDGQWPAETDLLPATGALGNLGDQKAAVQPVLTQANTRELFIVMANNHFIPSDTGYRNELIREALIKAADVVGEEVVAARLRASKPYATRMASIPAARMSIMRGKIKEKTATSVAAEYNFAGFGGLDKLALGIAEITSHPTYTHIFPGDHTIRKYDKALPFCHSAIIASIRASHFVKRPYARLPKDTLKSSITTGIEAEELELPAPLIAFHAVATFASLKDWQNGTHNVLIFDTDADCLGSIRWAYEKHMTTLRNMRRNNPKGYHLITHYLYMKAAGLIVEDESTDPAAAGGEEGNPEVDMANIGLSLKLRHRIN</sequence>
<reference evidence="1" key="1">
    <citation type="submission" date="2021-03" db="EMBL/GenBank/DDBJ databases">
        <authorList>
            <consortium name="DOE Joint Genome Institute"/>
            <person name="Ahrendt S."/>
            <person name="Looney B.P."/>
            <person name="Miyauchi S."/>
            <person name="Morin E."/>
            <person name="Drula E."/>
            <person name="Courty P.E."/>
            <person name="Chicoki N."/>
            <person name="Fauchery L."/>
            <person name="Kohler A."/>
            <person name="Kuo A."/>
            <person name="Labutti K."/>
            <person name="Pangilinan J."/>
            <person name="Lipzen A."/>
            <person name="Riley R."/>
            <person name="Andreopoulos W."/>
            <person name="He G."/>
            <person name="Johnson J."/>
            <person name="Barry K.W."/>
            <person name="Grigoriev I.V."/>
            <person name="Nagy L."/>
            <person name="Hibbett D."/>
            <person name="Henrissat B."/>
            <person name="Matheny P.B."/>
            <person name="Labbe J."/>
            <person name="Martin F."/>
        </authorList>
    </citation>
    <scope>NUCLEOTIDE SEQUENCE</scope>
    <source>
        <strain evidence="1">HHB10654</strain>
    </source>
</reference>
<organism evidence="1 2">
    <name type="scientific">Artomyces pyxidatus</name>
    <dbReference type="NCBI Taxonomy" id="48021"/>
    <lineage>
        <taxon>Eukaryota</taxon>
        <taxon>Fungi</taxon>
        <taxon>Dikarya</taxon>
        <taxon>Basidiomycota</taxon>
        <taxon>Agaricomycotina</taxon>
        <taxon>Agaricomycetes</taxon>
        <taxon>Russulales</taxon>
        <taxon>Auriscalpiaceae</taxon>
        <taxon>Artomyces</taxon>
    </lineage>
</organism>